<proteinExistence type="predicted"/>
<name>A0A7Y0LGF3_9GAMM</name>
<comment type="caution">
    <text evidence="2">The sequence shown here is derived from an EMBL/GenBank/DDBJ whole genome shotgun (WGS) entry which is preliminary data.</text>
</comment>
<dbReference type="InterPro" id="IPR011990">
    <property type="entry name" value="TPR-like_helical_dom_sf"/>
</dbReference>
<gene>
    <name evidence="2" type="ORF">HII17_16600</name>
</gene>
<dbReference type="Proteomes" id="UP000568664">
    <property type="component" value="Unassembled WGS sequence"/>
</dbReference>
<dbReference type="RefSeq" id="WP_169076489.1">
    <property type="nucleotide sequence ID" value="NZ_JABBXH010000006.1"/>
</dbReference>
<dbReference type="InterPro" id="IPR006597">
    <property type="entry name" value="Sel1-like"/>
</dbReference>
<dbReference type="Gene3D" id="1.25.40.10">
    <property type="entry name" value="Tetratricopeptide repeat domain"/>
    <property type="match status" value="1"/>
</dbReference>
<dbReference type="EMBL" id="JABBXH010000006">
    <property type="protein sequence ID" value="NMP33181.1"/>
    <property type="molecule type" value="Genomic_DNA"/>
</dbReference>
<protein>
    <submittedName>
        <fullName evidence="2">Sel1 repeat family protein</fullName>
    </submittedName>
</protein>
<feature type="transmembrane region" description="Helical" evidence="1">
    <location>
        <begin position="82"/>
        <end position="103"/>
    </location>
</feature>
<sequence>MEYGESLINGGVTYQHKCECCGCEKHNVQGAIQYAYLFLESLPFYPVGRSVTLECAECLHITKPQDLDSALYKQLLSSVFTIYHFVLKFFGLFLVCYLMFSWWQSEQEESRITENLVSYPQINDFMLLDFRKISKDMRPHEIYRIAKVVDITGNTVSLAFGNFFYKHESSFEDAIMSGQTRAYSYFGKNNHNFSIAQLATLLEREAIVRAARPEGNMLFGNYVINDTGYRMGSTYIPGERKYASGLAFEQATYIQEHNIKAFFKFEESANLGFALGQIRLAELYLAGEIIETDLSKALYWLEQASMQSYERAIKKYSIVCQQTKGCDVQAFYSRLIDAGVNLSVNERKGEVALSD</sequence>
<evidence type="ECO:0000256" key="1">
    <source>
        <dbReference type="SAM" id="Phobius"/>
    </source>
</evidence>
<dbReference type="SMART" id="SM00671">
    <property type="entry name" value="SEL1"/>
    <property type="match status" value="1"/>
</dbReference>
<organism evidence="2 3">
    <name type="scientific">Thalassotalea algicola</name>
    <dbReference type="NCBI Taxonomy" id="2716224"/>
    <lineage>
        <taxon>Bacteria</taxon>
        <taxon>Pseudomonadati</taxon>
        <taxon>Pseudomonadota</taxon>
        <taxon>Gammaproteobacteria</taxon>
        <taxon>Alteromonadales</taxon>
        <taxon>Colwelliaceae</taxon>
        <taxon>Thalassotalea</taxon>
    </lineage>
</organism>
<evidence type="ECO:0000313" key="2">
    <source>
        <dbReference type="EMBL" id="NMP33181.1"/>
    </source>
</evidence>
<keyword evidence="3" id="KW-1185">Reference proteome</keyword>
<accession>A0A7Y0LGF3</accession>
<keyword evidence="1" id="KW-0472">Membrane</keyword>
<keyword evidence="1" id="KW-0812">Transmembrane</keyword>
<reference evidence="2 3" key="1">
    <citation type="submission" date="2020-04" db="EMBL/GenBank/DDBJ databases">
        <title>Thalassotalea sp. M1531, isolated from the surface of marine red alga.</title>
        <authorList>
            <person name="Pang L."/>
            <person name="Lu D.-C."/>
        </authorList>
    </citation>
    <scope>NUCLEOTIDE SEQUENCE [LARGE SCALE GENOMIC DNA]</scope>
    <source>
        <strain evidence="2 3">M1531</strain>
    </source>
</reference>
<evidence type="ECO:0000313" key="3">
    <source>
        <dbReference type="Proteomes" id="UP000568664"/>
    </source>
</evidence>
<dbReference type="AlphaFoldDB" id="A0A7Y0LGF3"/>
<dbReference type="SUPFAM" id="SSF81901">
    <property type="entry name" value="HCP-like"/>
    <property type="match status" value="1"/>
</dbReference>
<keyword evidence="1" id="KW-1133">Transmembrane helix</keyword>